<feature type="transmembrane region" description="Helical" evidence="1">
    <location>
        <begin position="113"/>
        <end position="132"/>
    </location>
</feature>
<feature type="transmembrane region" description="Helical" evidence="1">
    <location>
        <begin position="160"/>
        <end position="177"/>
    </location>
</feature>
<reference evidence="3" key="1">
    <citation type="submission" date="2017-11" db="EMBL/GenBank/DDBJ databases">
        <title>Complete genome sequence of Moraxella osloensis NP7 isolated from human skin.</title>
        <authorList>
            <person name="Lee K."/>
            <person name="Lim J.Y."/>
            <person name="Hwang I."/>
        </authorList>
    </citation>
    <scope>NUCLEOTIDE SEQUENCE [LARGE SCALE GENOMIC DNA]</scope>
    <source>
        <strain evidence="3">NP7</strain>
    </source>
</reference>
<dbReference type="Proteomes" id="UP000229340">
    <property type="component" value="Chromosome"/>
</dbReference>
<name>A0A2D2LUX1_FAUOS</name>
<feature type="transmembrane region" description="Helical" evidence="1">
    <location>
        <begin position="82"/>
        <end position="101"/>
    </location>
</feature>
<protein>
    <recommendedName>
        <fullName evidence="4">Glycosyltransferase RgtA/B/C/D-like domain-containing protein</fullName>
    </recommendedName>
</protein>
<dbReference type="AlphaFoldDB" id="A0A2D2LUX1"/>
<feature type="transmembrane region" description="Helical" evidence="1">
    <location>
        <begin position="333"/>
        <end position="349"/>
    </location>
</feature>
<evidence type="ECO:0000313" key="2">
    <source>
        <dbReference type="EMBL" id="ATR78809.1"/>
    </source>
</evidence>
<proteinExistence type="predicted"/>
<keyword evidence="1" id="KW-0472">Membrane</keyword>
<evidence type="ECO:0000313" key="3">
    <source>
        <dbReference type="Proteomes" id="UP000229340"/>
    </source>
</evidence>
<sequence length="356" mass="41427">MINNILKRVPNIALFLCLVYLVFLKVFFYFLIKNDYISFGLGGGSDANYYHDYALGYGDVAVNFWPVILRFLNDIGFYSRDGISYLFLFTNLFIIPFLVGKLSGLNFQNSQKYYLYSVLLCLIYPTLFFFTFDIYRDVFMVLTFLVGCLIVKKCLSRSNFISFSYFYILAILIGFFLLALRPYLGYAFLLALVLWKIRLTKKRIFLFAVLYFFALFIANYIGVLDSLTEYRSGFEEGQAGSTLGLDFSNPVMFIPNFILSALGQLFGLYITNPLAMILLLIETFPFFIMLKYVIKNIKMADSFIRFLLIFFVIYASVWLIGNDNLGTAVRLRMYNYLAIYISFFYILNLKRQQGVK</sequence>
<feature type="transmembrane region" description="Helical" evidence="1">
    <location>
        <begin position="257"/>
        <end position="281"/>
    </location>
</feature>
<accession>A0A2D2LUX1</accession>
<evidence type="ECO:0008006" key="4">
    <source>
        <dbReference type="Google" id="ProtNLM"/>
    </source>
</evidence>
<feature type="transmembrane region" description="Helical" evidence="1">
    <location>
        <begin position="12"/>
        <end position="32"/>
    </location>
</feature>
<organism evidence="2 3">
    <name type="scientific">Faucicola osloensis</name>
    <name type="common">Moraxella osloensis</name>
    <dbReference type="NCBI Taxonomy" id="34062"/>
    <lineage>
        <taxon>Bacteria</taxon>
        <taxon>Pseudomonadati</taxon>
        <taxon>Pseudomonadota</taxon>
        <taxon>Gammaproteobacteria</taxon>
        <taxon>Moraxellales</taxon>
        <taxon>Moraxellaceae</taxon>
        <taxon>Faucicola</taxon>
    </lineage>
</organism>
<keyword evidence="1" id="KW-0812">Transmembrane</keyword>
<evidence type="ECO:0000256" key="1">
    <source>
        <dbReference type="SAM" id="Phobius"/>
    </source>
</evidence>
<gene>
    <name evidence="2" type="ORF">NP7_05770</name>
</gene>
<feature type="transmembrane region" description="Helical" evidence="1">
    <location>
        <begin position="204"/>
        <end position="223"/>
    </location>
</feature>
<dbReference type="EMBL" id="CP024443">
    <property type="protein sequence ID" value="ATR78809.1"/>
    <property type="molecule type" value="Genomic_DNA"/>
</dbReference>
<dbReference type="RefSeq" id="WP_100270061.1">
    <property type="nucleotide sequence ID" value="NZ_CP024443.1"/>
</dbReference>
<feature type="transmembrane region" description="Helical" evidence="1">
    <location>
        <begin position="302"/>
        <end position="321"/>
    </location>
</feature>
<keyword evidence="1" id="KW-1133">Transmembrane helix</keyword>